<accession>A0A7W7CIZ4</accession>
<dbReference type="Proteomes" id="UP000533598">
    <property type="component" value="Unassembled WGS sequence"/>
</dbReference>
<dbReference type="EMBL" id="JACHMH010000001">
    <property type="protein sequence ID" value="MBB4681842.1"/>
    <property type="molecule type" value="Genomic_DNA"/>
</dbReference>
<evidence type="ECO:0000313" key="3">
    <source>
        <dbReference type="Proteomes" id="UP000533598"/>
    </source>
</evidence>
<keyword evidence="3" id="KW-1185">Reference proteome</keyword>
<feature type="region of interest" description="Disordered" evidence="1">
    <location>
        <begin position="199"/>
        <end position="241"/>
    </location>
</feature>
<name>A0A7W7CIZ4_9PSEU</name>
<protein>
    <submittedName>
        <fullName evidence="2">Uncharacterized protein</fullName>
    </submittedName>
</protein>
<reference evidence="2 3" key="1">
    <citation type="submission" date="2020-08" db="EMBL/GenBank/DDBJ databases">
        <title>Sequencing the genomes of 1000 actinobacteria strains.</title>
        <authorList>
            <person name="Klenk H.-P."/>
        </authorList>
    </citation>
    <scope>NUCLEOTIDE SEQUENCE [LARGE SCALE GENOMIC DNA]</scope>
    <source>
        <strain evidence="2 3">DSM 44230</strain>
    </source>
</reference>
<sequence length="241" mass="26462">MMEEELRNLKLAELNLPPVSTVGAGRPTGPAREFSTEPADEYKVADTSNSLWVTVDKEGKILRLEVSTSWHTRLPAGEFASALLTTYMSASETAAVVESKARERDREMTATADTEASDGVLGLDDWLSKIEARHASLDRQLREARAEDDSRSGQVLEIRSPHGYLTLQVRSGALVGLTVDAERISRARGGQLQQDLWDGFTAAGLTSPDSTTEAPASRPRRRPDPVAGDEEEELWKGMPWE</sequence>
<dbReference type="AlphaFoldDB" id="A0A7W7CIZ4"/>
<dbReference type="RefSeq" id="WP_185008717.1">
    <property type="nucleotide sequence ID" value="NZ_BAAAUI010000084.1"/>
</dbReference>
<evidence type="ECO:0000256" key="1">
    <source>
        <dbReference type="SAM" id="MobiDB-lite"/>
    </source>
</evidence>
<proteinExistence type="predicted"/>
<gene>
    <name evidence="2" type="ORF">HNR67_007960</name>
</gene>
<evidence type="ECO:0000313" key="2">
    <source>
        <dbReference type="EMBL" id="MBB4681842.1"/>
    </source>
</evidence>
<organism evidence="2 3">
    <name type="scientific">Crossiella cryophila</name>
    <dbReference type="NCBI Taxonomy" id="43355"/>
    <lineage>
        <taxon>Bacteria</taxon>
        <taxon>Bacillati</taxon>
        <taxon>Actinomycetota</taxon>
        <taxon>Actinomycetes</taxon>
        <taxon>Pseudonocardiales</taxon>
        <taxon>Pseudonocardiaceae</taxon>
        <taxon>Crossiella</taxon>
    </lineage>
</organism>
<feature type="region of interest" description="Disordered" evidence="1">
    <location>
        <begin position="18"/>
        <end position="38"/>
    </location>
</feature>
<comment type="caution">
    <text evidence="2">The sequence shown here is derived from an EMBL/GenBank/DDBJ whole genome shotgun (WGS) entry which is preliminary data.</text>
</comment>